<evidence type="ECO:0000256" key="7">
    <source>
        <dbReference type="ARBA" id="ARBA00022723"/>
    </source>
</evidence>
<evidence type="ECO:0000259" key="14">
    <source>
        <dbReference type="Pfam" id="PF04151"/>
    </source>
</evidence>
<evidence type="ECO:0000313" key="16">
    <source>
        <dbReference type="EMBL" id="GAA1413381.1"/>
    </source>
</evidence>
<evidence type="ECO:0000256" key="6">
    <source>
        <dbReference type="ARBA" id="ARBA00022670"/>
    </source>
</evidence>
<evidence type="ECO:0000256" key="11">
    <source>
        <dbReference type="ARBA" id="ARBA00023049"/>
    </source>
</evidence>
<evidence type="ECO:0000256" key="3">
    <source>
        <dbReference type="ARBA" id="ARBA00004613"/>
    </source>
</evidence>
<dbReference type="Gene3D" id="2.60.120.380">
    <property type="match status" value="1"/>
</dbReference>
<evidence type="ECO:0000259" key="15">
    <source>
        <dbReference type="Pfam" id="PF08453"/>
    </source>
</evidence>
<dbReference type="PANTHER" id="PTHR13062:SF9">
    <property type="entry name" value="MICROBIAL COLLAGENASE"/>
    <property type="match status" value="1"/>
</dbReference>
<reference evidence="16 17" key="1">
    <citation type="journal article" date="2019" name="Int. J. Syst. Evol. Microbiol.">
        <title>The Global Catalogue of Microorganisms (GCM) 10K type strain sequencing project: providing services to taxonomists for standard genome sequencing and annotation.</title>
        <authorList>
            <consortium name="The Broad Institute Genomics Platform"/>
            <consortium name="The Broad Institute Genome Sequencing Center for Infectious Disease"/>
            <person name="Wu L."/>
            <person name="Ma J."/>
        </authorList>
    </citation>
    <scope>NUCLEOTIDE SEQUENCE [LARGE SCALE GENOMIC DNA]</scope>
    <source>
        <strain evidence="16 17">JCM 12393</strain>
    </source>
</reference>
<keyword evidence="7" id="KW-0479">Metal-binding</keyword>
<dbReference type="InterPro" id="IPR007280">
    <property type="entry name" value="Peptidase_C_arc/bac"/>
</dbReference>
<accession>A0ABN1YIV7</accession>
<dbReference type="Pfam" id="PF04151">
    <property type="entry name" value="PPC"/>
    <property type="match status" value="1"/>
</dbReference>
<sequence length="782" mass="84527">MTHARLLRLQQLARFLTLVMALALTFGLFAPRGQAATVAPSPSTGDTATATDRGGELPPPGADSDLASSSEPGHGTASNQRNTAPERLAFQDSDAAPAKAPAPSAKSFGLGAESADQDAADAAACNPASFARTGAALVRLVKAASYDCVDGLFRIPTEYAAGAFRESQMLTVIEALRESARTYQGNDGDHISQLMYYVQAGYSVQWTKADVVGSYDKLPAKINEAVHTFFANPRSLDPTTANAVPLERATVLADVPREPGDYVDVIKRVLNAYQPEVWDKANLLRAVNPVTLVLYRGVNSKDPKFRAAVLADPGVVDALNGFILRAKGHLLDRDRNNSLTVNNAIDELTRLTAIGEIAPQSRAAVKNLVDTSGGVTGPNWPQRASAVASIQKFDQANCGYYGTCDDPQRFKDAYLPVRHTCSPTLRILGQELTAAQLATACTSLNGQDVFFHGVSRDKGPVADDNNAALEVVAFDSDVQYVALGRAIFDTDTNNGGIYLEGEPAKAGNQARFLAYEEPSRAGGYEIRNLNHEYTHYLDARFNLWGDFRQGDAGKLVWWTEGLAEVVATSYQKQVNQAAIDSAARHSYRLSELFDTAYGDQNRVYQWGYLAVRYMLEQHRSDVDALLAKWRAGDWEGSRAITTGIGTRYDADFDGWLSRCAAGACATVPEFPQFKACESGDTRQLDKNCVRTGVSATTGNLAYFYVNVPAGAKQIKVTSAGGSGNADLYYHWGGWAYPNSYVTRSAGPDNSETLTITNPPAGYVFFSLYAQQDFKGVTVTSEF</sequence>
<evidence type="ECO:0000256" key="4">
    <source>
        <dbReference type="ARBA" id="ARBA00012653"/>
    </source>
</evidence>
<keyword evidence="10" id="KW-0862">Zinc</keyword>
<evidence type="ECO:0000256" key="1">
    <source>
        <dbReference type="ARBA" id="ARBA00000424"/>
    </source>
</evidence>
<feature type="domain" description="Peptidase C-terminal archaeal/bacterial" evidence="14">
    <location>
        <begin position="702"/>
        <end position="761"/>
    </location>
</feature>
<comment type="caution">
    <text evidence="16">The sequence shown here is derived from an EMBL/GenBank/DDBJ whole genome shotgun (WGS) entry which is preliminary data.</text>
</comment>
<keyword evidence="8" id="KW-0732">Signal</keyword>
<dbReference type="RefSeq" id="WP_344344567.1">
    <property type="nucleotide sequence ID" value="NZ_BAAAKJ010000456.1"/>
</dbReference>
<dbReference type="InterPro" id="IPR002169">
    <property type="entry name" value="Peptidase_M9A/M9B"/>
</dbReference>
<dbReference type="EC" id="3.4.24.3" evidence="4"/>
<evidence type="ECO:0000256" key="12">
    <source>
        <dbReference type="ARBA" id="ARBA00023145"/>
    </source>
</evidence>
<keyword evidence="6" id="KW-0645">Protease</keyword>
<keyword evidence="11" id="KW-0482">Metalloprotease</keyword>
<proteinExistence type="predicted"/>
<evidence type="ECO:0000256" key="8">
    <source>
        <dbReference type="ARBA" id="ARBA00022729"/>
    </source>
</evidence>
<dbReference type="PANTHER" id="PTHR13062">
    <property type="entry name" value="COLLAGENASE"/>
    <property type="match status" value="1"/>
</dbReference>
<feature type="region of interest" description="Disordered" evidence="13">
    <location>
        <begin position="35"/>
        <end position="81"/>
    </location>
</feature>
<evidence type="ECO:0000256" key="2">
    <source>
        <dbReference type="ARBA" id="ARBA00001947"/>
    </source>
</evidence>
<keyword evidence="17" id="KW-1185">Reference proteome</keyword>
<evidence type="ECO:0000313" key="17">
    <source>
        <dbReference type="Proteomes" id="UP001499863"/>
    </source>
</evidence>
<evidence type="ECO:0000256" key="9">
    <source>
        <dbReference type="ARBA" id="ARBA00022801"/>
    </source>
</evidence>
<comment type="cofactor">
    <cofactor evidence="2">
        <name>Zn(2+)</name>
        <dbReference type="ChEBI" id="CHEBI:29105"/>
    </cofactor>
</comment>
<dbReference type="EMBL" id="BAAAKJ010000456">
    <property type="protein sequence ID" value="GAA1413381.1"/>
    <property type="molecule type" value="Genomic_DNA"/>
</dbReference>
<keyword evidence="9" id="KW-0378">Hydrolase</keyword>
<keyword evidence="12" id="KW-0865">Zymogen</keyword>
<comment type="catalytic activity">
    <reaction evidence="1">
        <text>Digestion of native collagen in the triple helical region at Xaa-|-Gly bonds. With synthetic peptides, a preference is shown for Gly at P3 and P1', Pro and Ala at P2 and P2', and hydroxyproline, Ala or Arg at P3'.</text>
        <dbReference type="EC" id="3.4.24.3"/>
    </reaction>
</comment>
<dbReference type="PRINTS" id="PR00931">
    <property type="entry name" value="MICOLLPTASE"/>
</dbReference>
<organism evidence="16 17">
    <name type="scientific">Kitasatospora putterlickiae</name>
    <dbReference type="NCBI Taxonomy" id="221725"/>
    <lineage>
        <taxon>Bacteria</taxon>
        <taxon>Bacillati</taxon>
        <taxon>Actinomycetota</taxon>
        <taxon>Actinomycetes</taxon>
        <taxon>Kitasatosporales</taxon>
        <taxon>Streptomycetaceae</taxon>
        <taxon>Kitasatospora</taxon>
    </lineage>
</organism>
<feature type="domain" description="Peptidase M9 collagenase N-terminal" evidence="15">
    <location>
        <begin position="125"/>
        <end position="300"/>
    </location>
</feature>
<gene>
    <name evidence="16" type="ORF">GCM10009639_66460</name>
</gene>
<dbReference type="InterPro" id="IPR013661">
    <property type="entry name" value="Peptidase_M9_N_dom"/>
</dbReference>
<dbReference type="Gene3D" id="1.10.390.20">
    <property type="match status" value="1"/>
</dbReference>
<comment type="subcellular location">
    <subcellularLocation>
        <location evidence="3">Secreted</location>
    </subcellularLocation>
</comment>
<dbReference type="Pfam" id="PF01752">
    <property type="entry name" value="Peptidase_M9"/>
    <property type="match status" value="1"/>
</dbReference>
<evidence type="ECO:0000256" key="13">
    <source>
        <dbReference type="SAM" id="MobiDB-lite"/>
    </source>
</evidence>
<evidence type="ECO:0000256" key="5">
    <source>
        <dbReference type="ARBA" id="ARBA00022525"/>
    </source>
</evidence>
<dbReference type="Gene3D" id="3.40.30.160">
    <property type="entry name" value="Collagenase ColT, N-terminal domain"/>
    <property type="match status" value="1"/>
</dbReference>
<keyword evidence="5" id="KW-0964">Secreted</keyword>
<feature type="compositionally biased region" description="Polar residues" evidence="13">
    <location>
        <begin position="66"/>
        <end position="81"/>
    </location>
</feature>
<dbReference type="Pfam" id="PF08453">
    <property type="entry name" value="Peptidase_M9_N"/>
    <property type="match status" value="1"/>
</dbReference>
<evidence type="ECO:0000256" key="10">
    <source>
        <dbReference type="ARBA" id="ARBA00022833"/>
    </source>
</evidence>
<protein>
    <recommendedName>
        <fullName evidence="4">microbial collagenase</fullName>
        <ecNumber evidence="4">3.4.24.3</ecNumber>
    </recommendedName>
</protein>
<dbReference type="Proteomes" id="UP001499863">
    <property type="component" value="Unassembled WGS sequence"/>
</dbReference>
<name>A0ABN1YIV7_9ACTN</name>